<reference evidence="1" key="2">
    <citation type="submission" date="2020-09" db="EMBL/GenBank/DDBJ databases">
        <authorList>
            <person name="Sun Q."/>
            <person name="Ohkuma M."/>
        </authorList>
    </citation>
    <scope>NUCLEOTIDE SEQUENCE</scope>
    <source>
        <strain evidence="1">JCM 3313</strain>
    </source>
</reference>
<evidence type="ECO:0000313" key="2">
    <source>
        <dbReference type="Proteomes" id="UP000639606"/>
    </source>
</evidence>
<organism evidence="1 2">
    <name type="scientific">Saccharothrix coeruleofusca</name>
    <dbReference type="NCBI Taxonomy" id="33919"/>
    <lineage>
        <taxon>Bacteria</taxon>
        <taxon>Bacillati</taxon>
        <taxon>Actinomycetota</taxon>
        <taxon>Actinomycetes</taxon>
        <taxon>Pseudonocardiales</taxon>
        <taxon>Pseudonocardiaceae</taxon>
        <taxon>Saccharothrix</taxon>
    </lineage>
</organism>
<evidence type="ECO:0000313" key="1">
    <source>
        <dbReference type="EMBL" id="GGP74980.1"/>
    </source>
</evidence>
<protein>
    <recommendedName>
        <fullName evidence="3">Acyl-CoA dehydrogenase-like protein</fullName>
    </recommendedName>
</protein>
<dbReference type="EMBL" id="BMRG01000015">
    <property type="protein sequence ID" value="GGP74980.1"/>
    <property type="molecule type" value="Genomic_DNA"/>
</dbReference>
<reference evidence="1" key="1">
    <citation type="journal article" date="2014" name="Int. J. Syst. Evol. Microbiol.">
        <title>Complete genome sequence of Corynebacterium casei LMG S-19264T (=DSM 44701T), isolated from a smear-ripened cheese.</title>
        <authorList>
            <consortium name="US DOE Joint Genome Institute (JGI-PGF)"/>
            <person name="Walter F."/>
            <person name="Albersmeier A."/>
            <person name="Kalinowski J."/>
            <person name="Ruckert C."/>
        </authorList>
    </citation>
    <scope>NUCLEOTIDE SEQUENCE</scope>
    <source>
        <strain evidence="1">JCM 3313</strain>
    </source>
</reference>
<dbReference type="AlphaFoldDB" id="A0A918EGP9"/>
<dbReference type="InterPro" id="IPR009100">
    <property type="entry name" value="AcylCoA_DH/oxidase_NM_dom_sf"/>
</dbReference>
<dbReference type="RefSeq" id="WP_229796147.1">
    <property type="nucleotide sequence ID" value="NZ_BMRG01000015.1"/>
</dbReference>
<dbReference type="Proteomes" id="UP000639606">
    <property type="component" value="Unassembled WGS sequence"/>
</dbReference>
<evidence type="ECO:0008006" key="3">
    <source>
        <dbReference type="Google" id="ProtNLM"/>
    </source>
</evidence>
<proteinExistence type="predicted"/>
<dbReference type="GO" id="GO:0016627">
    <property type="term" value="F:oxidoreductase activity, acting on the CH-CH group of donors"/>
    <property type="evidence" value="ECO:0007669"/>
    <property type="project" value="InterPro"/>
</dbReference>
<comment type="caution">
    <text evidence="1">The sequence shown here is derived from an EMBL/GenBank/DDBJ whole genome shotgun (WGS) entry which is preliminary data.</text>
</comment>
<keyword evidence="2" id="KW-1185">Reference proteome</keyword>
<accession>A0A918EGP9</accession>
<name>A0A918EGP9_9PSEU</name>
<sequence>MFGEVLAGKRFGNARCEARAGHAQDCRTRLLRHSEGGFVLDGTKHYATGALFEVAGARACLDGVNPHRDWRNTRTHTLHDPVRWKVQHVGRYASTAPR</sequence>
<dbReference type="Gene3D" id="1.20.140.10">
    <property type="entry name" value="Butyryl-CoA Dehydrogenase, subunit A, domain 3"/>
    <property type="match status" value="1"/>
</dbReference>
<gene>
    <name evidence="1" type="ORF">GCM10010185_55590</name>
</gene>
<dbReference type="SUPFAM" id="SSF56645">
    <property type="entry name" value="Acyl-CoA dehydrogenase NM domain-like"/>
    <property type="match status" value="1"/>
</dbReference>